<dbReference type="AlphaFoldDB" id="A0A0D3INT0"/>
<dbReference type="eggNOG" id="KOG2388">
    <property type="taxonomic scope" value="Eukaryota"/>
</dbReference>
<keyword evidence="8" id="KW-0472">Membrane</keyword>
<dbReference type="KEGG" id="ehx:EMIHUDRAFT_427850"/>
<keyword evidence="3" id="KW-0808">Transferase</keyword>
<dbReference type="PaxDb" id="2903-EOD12915"/>
<dbReference type="Pfam" id="PF01704">
    <property type="entry name" value="UDPGP"/>
    <property type="match status" value="1"/>
</dbReference>
<evidence type="ECO:0000256" key="8">
    <source>
        <dbReference type="SAM" id="Phobius"/>
    </source>
</evidence>
<evidence type="ECO:0000313" key="9">
    <source>
        <dbReference type="EnsemblProtists" id="EOD12915"/>
    </source>
</evidence>
<keyword evidence="8" id="KW-1133">Transmembrane helix</keyword>
<dbReference type="RefSeq" id="XP_005765344.1">
    <property type="nucleotide sequence ID" value="XM_005765287.1"/>
</dbReference>
<organism evidence="9 10">
    <name type="scientific">Emiliania huxleyi (strain CCMP1516)</name>
    <dbReference type="NCBI Taxonomy" id="280463"/>
    <lineage>
        <taxon>Eukaryota</taxon>
        <taxon>Haptista</taxon>
        <taxon>Haptophyta</taxon>
        <taxon>Prymnesiophyceae</taxon>
        <taxon>Isochrysidales</taxon>
        <taxon>Noelaerhabdaceae</taxon>
        <taxon>Emiliania</taxon>
    </lineage>
</organism>
<keyword evidence="4" id="KW-0548">Nucleotidyltransferase</keyword>
<dbReference type="Gene3D" id="2.160.10.30">
    <property type="match status" value="1"/>
</dbReference>
<dbReference type="PANTHER" id="PTHR11952:SF9">
    <property type="entry name" value="UDP-SUGAR PYROPHOSPHORYLASE"/>
    <property type="match status" value="1"/>
</dbReference>
<evidence type="ECO:0000256" key="1">
    <source>
        <dbReference type="ARBA" id="ARBA00001936"/>
    </source>
</evidence>
<comment type="cofactor">
    <cofactor evidence="2">
        <name>Mg(2+)</name>
        <dbReference type="ChEBI" id="CHEBI:18420"/>
    </cofactor>
</comment>
<dbReference type="GO" id="GO:0051748">
    <property type="term" value="F:UTP-monosaccharide-1-phosphate uridylyltransferase activity"/>
    <property type="evidence" value="ECO:0007669"/>
    <property type="project" value="UniProtKB-EC"/>
</dbReference>
<evidence type="ECO:0000256" key="5">
    <source>
        <dbReference type="ARBA" id="ARBA00038047"/>
    </source>
</evidence>
<dbReference type="SUPFAM" id="SSF53448">
    <property type="entry name" value="Nucleotide-diphospho-sugar transferases"/>
    <property type="match status" value="1"/>
</dbReference>
<dbReference type="EC" id="2.7.7.64" evidence="6"/>
<evidence type="ECO:0000256" key="2">
    <source>
        <dbReference type="ARBA" id="ARBA00001946"/>
    </source>
</evidence>
<dbReference type="EnsemblProtists" id="EOD12915">
    <property type="protein sequence ID" value="EOD12915"/>
    <property type="gene ID" value="EMIHUDRAFT_427850"/>
</dbReference>
<dbReference type="STRING" id="2903.R1DEG8"/>
<comment type="similarity">
    <text evidence="5">Belongs to the USP family.</text>
</comment>
<evidence type="ECO:0000256" key="4">
    <source>
        <dbReference type="ARBA" id="ARBA00022695"/>
    </source>
</evidence>
<keyword evidence="10" id="KW-1185">Reference proteome</keyword>
<dbReference type="Gene3D" id="3.90.550.10">
    <property type="entry name" value="Spore Coat Polysaccharide Biosynthesis Protein SpsA, Chain A"/>
    <property type="match status" value="1"/>
</dbReference>
<sequence length="652" mass="69139">MSKAKKALLQELGQTHLFDGWGSKPSAADESRFYKQIEDLDASYPGGLKAYVDNGRKLLADSKAGVNPLEGWTPSVPVGETVAYGTPEFDEVEAAGMAAVSGGGCGFVLVAGGLGERLGYSGIKVQLPTQLTTGTTYLELYIRHILALQGSGAPLPLAIMTSGDTDAQTRALLDANANFGMRAGQVTIVRQEKVACLADNDARLAADPKDPYKLLTKPHGHGDVHYLLHSSGTLDAWLESGVQWVYFMQDTNAPSLKVLPAAIGISRRNQLDVNSVCVPRMPGEAIGGLMKLTHADGRTQTANVEYNQIDALLKARYEEIWGDMGRYGEPRGDVADPATGRSPYPGSINQLLFALGPYAAQLHKTGGTMPEFVNPKYADASKTKFKSPTRLECMMQETPLPISPQISPDLPDYPKSLPPSARVGFSVISNTTAFSPVKTNLADARAKSAKGEPTYSAASGEADVYASACEVLAASGVRLPPPVHAIRDGVGVVDTPRVVIDPSFGPTLAAVRDKLPTPHAVSLAQGSTLVLEGDLTRVRLEALSLDGALVVRVVPGADVTIRNLRVSNKGWESPTLSDVGELTGGEPEELAIRGYKLRKLQTRELIFDQPGVYVVDDGPLGLPALVNSFSLLGVAVALAAALAGMVLLRRSP</sequence>
<evidence type="ECO:0000313" key="10">
    <source>
        <dbReference type="Proteomes" id="UP000013827"/>
    </source>
</evidence>
<dbReference type="InterPro" id="IPR039741">
    <property type="entry name" value="UDP-sugar_pyrophosphorylase"/>
</dbReference>
<dbReference type="GO" id="GO:0006048">
    <property type="term" value="P:UDP-N-acetylglucosamine biosynthetic process"/>
    <property type="evidence" value="ECO:0007669"/>
    <property type="project" value="TreeGrafter"/>
</dbReference>
<dbReference type="Proteomes" id="UP000013827">
    <property type="component" value="Unassembled WGS sequence"/>
</dbReference>
<dbReference type="GeneID" id="17258987"/>
<dbReference type="PANTHER" id="PTHR11952">
    <property type="entry name" value="UDP- GLUCOSE PYROPHOSPHORYLASE"/>
    <property type="match status" value="1"/>
</dbReference>
<evidence type="ECO:0000256" key="7">
    <source>
        <dbReference type="ARBA" id="ARBA00048259"/>
    </source>
</evidence>
<comment type="catalytic activity">
    <reaction evidence="7">
        <text>a monosaccharide 1-phosphate + UTP + H(+) = a UDP-monosaccharide + diphosphate</text>
        <dbReference type="Rhea" id="RHEA:13205"/>
        <dbReference type="ChEBI" id="CHEBI:15378"/>
        <dbReference type="ChEBI" id="CHEBI:33019"/>
        <dbReference type="ChEBI" id="CHEBI:46398"/>
        <dbReference type="ChEBI" id="CHEBI:140358"/>
        <dbReference type="ChEBI" id="CHEBI:140359"/>
        <dbReference type="EC" id="2.7.7.64"/>
    </reaction>
</comment>
<feature type="transmembrane region" description="Helical" evidence="8">
    <location>
        <begin position="629"/>
        <end position="648"/>
    </location>
</feature>
<evidence type="ECO:0000256" key="3">
    <source>
        <dbReference type="ARBA" id="ARBA00022679"/>
    </source>
</evidence>
<reference evidence="10" key="1">
    <citation type="journal article" date="2013" name="Nature">
        <title>Pan genome of the phytoplankton Emiliania underpins its global distribution.</title>
        <authorList>
            <person name="Read B.A."/>
            <person name="Kegel J."/>
            <person name="Klute M.J."/>
            <person name="Kuo A."/>
            <person name="Lefebvre S.C."/>
            <person name="Maumus F."/>
            <person name="Mayer C."/>
            <person name="Miller J."/>
            <person name="Monier A."/>
            <person name="Salamov A."/>
            <person name="Young J."/>
            <person name="Aguilar M."/>
            <person name="Claverie J.M."/>
            <person name="Frickenhaus S."/>
            <person name="Gonzalez K."/>
            <person name="Herman E.K."/>
            <person name="Lin Y.C."/>
            <person name="Napier J."/>
            <person name="Ogata H."/>
            <person name="Sarno A.F."/>
            <person name="Shmutz J."/>
            <person name="Schroeder D."/>
            <person name="de Vargas C."/>
            <person name="Verret F."/>
            <person name="von Dassow P."/>
            <person name="Valentin K."/>
            <person name="Van de Peer Y."/>
            <person name="Wheeler G."/>
            <person name="Dacks J.B."/>
            <person name="Delwiche C.F."/>
            <person name="Dyhrman S.T."/>
            <person name="Glockner G."/>
            <person name="John U."/>
            <person name="Richards T."/>
            <person name="Worden A.Z."/>
            <person name="Zhang X."/>
            <person name="Grigoriev I.V."/>
            <person name="Allen A.E."/>
            <person name="Bidle K."/>
            <person name="Borodovsky M."/>
            <person name="Bowler C."/>
            <person name="Brownlee C."/>
            <person name="Cock J.M."/>
            <person name="Elias M."/>
            <person name="Gladyshev V.N."/>
            <person name="Groth M."/>
            <person name="Guda C."/>
            <person name="Hadaegh A."/>
            <person name="Iglesias-Rodriguez M.D."/>
            <person name="Jenkins J."/>
            <person name="Jones B.M."/>
            <person name="Lawson T."/>
            <person name="Leese F."/>
            <person name="Lindquist E."/>
            <person name="Lobanov A."/>
            <person name="Lomsadze A."/>
            <person name="Malik S.B."/>
            <person name="Marsh M.E."/>
            <person name="Mackinder L."/>
            <person name="Mock T."/>
            <person name="Mueller-Roeber B."/>
            <person name="Pagarete A."/>
            <person name="Parker M."/>
            <person name="Probert I."/>
            <person name="Quesneville H."/>
            <person name="Raines C."/>
            <person name="Rensing S.A."/>
            <person name="Riano-Pachon D.M."/>
            <person name="Richier S."/>
            <person name="Rokitta S."/>
            <person name="Shiraiwa Y."/>
            <person name="Soanes D.M."/>
            <person name="van der Giezen M."/>
            <person name="Wahlund T.M."/>
            <person name="Williams B."/>
            <person name="Wilson W."/>
            <person name="Wolfe G."/>
            <person name="Wurch L.L."/>
        </authorList>
    </citation>
    <scope>NUCLEOTIDE SEQUENCE</scope>
</reference>
<reference evidence="9" key="2">
    <citation type="submission" date="2024-10" db="UniProtKB">
        <authorList>
            <consortium name="EnsemblProtists"/>
        </authorList>
    </citation>
    <scope>IDENTIFICATION</scope>
</reference>
<dbReference type="InterPro" id="IPR002618">
    <property type="entry name" value="UDPGP_fam"/>
</dbReference>
<name>A0A0D3INT0_EMIH1</name>
<keyword evidence="8" id="KW-0812">Transmembrane</keyword>
<proteinExistence type="inferred from homology"/>
<accession>A0A0D3INT0</accession>
<dbReference type="GO" id="GO:0003977">
    <property type="term" value="F:UDP-N-acetylglucosamine diphosphorylase activity"/>
    <property type="evidence" value="ECO:0007669"/>
    <property type="project" value="TreeGrafter"/>
</dbReference>
<dbReference type="OMA" id="PMGPRVV"/>
<dbReference type="HOGENOM" id="CLU_016797_0_0_1"/>
<comment type="cofactor">
    <cofactor evidence="1">
        <name>Mn(2+)</name>
        <dbReference type="ChEBI" id="CHEBI:29035"/>
    </cofactor>
</comment>
<evidence type="ECO:0000256" key="6">
    <source>
        <dbReference type="ARBA" id="ARBA00039080"/>
    </source>
</evidence>
<protein>
    <recommendedName>
        <fullName evidence="6">UTP-monosaccharide-1-phosphate uridylyltransferase</fullName>
        <ecNumber evidence="6">2.7.7.64</ecNumber>
    </recommendedName>
</protein>
<dbReference type="InterPro" id="IPR029044">
    <property type="entry name" value="Nucleotide-diphossugar_trans"/>
</dbReference>